<dbReference type="Gene3D" id="3.30.70.1740">
    <property type="entry name" value="Bypass-of-forespore C, C-terminal domain"/>
    <property type="match status" value="1"/>
</dbReference>
<dbReference type="InterPro" id="IPR038117">
    <property type="entry name" value="BofC_C_sf"/>
</dbReference>
<dbReference type="InterPro" id="IPR015071">
    <property type="entry name" value="BOFC_N"/>
</dbReference>
<evidence type="ECO:0000259" key="1">
    <source>
        <dbReference type="Pfam" id="PF08955"/>
    </source>
</evidence>
<dbReference type="Proteomes" id="UP001211894">
    <property type="component" value="Unassembled WGS sequence"/>
</dbReference>
<dbReference type="EMBL" id="JAQKAB010000009">
    <property type="protein sequence ID" value="MDA7027641.1"/>
    <property type="molecule type" value="Genomic_DNA"/>
</dbReference>
<feature type="domain" description="Bypass-of-forespore C N-terminal" evidence="2">
    <location>
        <begin position="28"/>
        <end position="78"/>
    </location>
</feature>
<feature type="domain" description="Bypass of forespore C C-terminal" evidence="1">
    <location>
        <begin position="80"/>
        <end position="153"/>
    </location>
</feature>
<dbReference type="Pfam" id="PF08955">
    <property type="entry name" value="BofC_C"/>
    <property type="match status" value="1"/>
</dbReference>
<keyword evidence="4" id="KW-1185">Reference proteome</keyword>
<dbReference type="InterPro" id="IPR015050">
    <property type="entry name" value="BofC_C"/>
</dbReference>
<gene>
    <name evidence="3" type="ORF">PJ311_13715</name>
</gene>
<organism evidence="3 4">
    <name type="scientific">Bacillus changyiensis</name>
    <dbReference type="NCBI Taxonomy" id="3004103"/>
    <lineage>
        <taxon>Bacteria</taxon>
        <taxon>Bacillati</taxon>
        <taxon>Bacillota</taxon>
        <taxon>Bacilli</taxon>
        <taxon>Bacillales</taxon>
        <taxon>Bacillaceae</taxon>
        <taxon>Bacillus</taxon>
    </lineage>
</organism>
<evidence type="ECO:0000313" key="3">
    <source>
        <dbReference type="EMBL" id="MDA7027641.1"/>
    </source>
</evidence>
<name>A0ABT4X5S1_9BACI</name>
<reference evidence="3 4" key="1">
    <citation type="submission" date="2023-01" db="EMBL/GenBank/DDBJ databases">
        <title>Bacillus changyiensis sp. nov., isolated from a coastal deposit.</title>
        <authorList>
            <person name="Xiao G."/>
            <person name="Lai Q."/>
            <person name="Hu Z."/>
            <person name="Shao Z."/>
        </authorList>
    </citation>
    <scope>NUCLEOTIDE SEQUENCE [LARGE SCALE GENOMIC DNA]</scope>
    <source>
        <strain evidence="3 4">CLL-7-23</strain>
    </source>
</reference>
<evidence type="ECO:0000313" key="4">
    <source>
        <dbReference type="Proteomes" id="UP001211894"/>
    </source>
</evidence>
<evidence type="ECO:0000259" key="2">
    <source>
        <dbReference type="Pfam" id="PF08977"/>
    </source>
</evidence>
<dbReference type="Pfam" id="PF08977">
    <property type="entry name" value="BOFC_N"/>
    <property type="match status" value="1"/>
</dbReference>
<sequence length="166" mass="19134">MSSLLLFSLLFGLEEKAATANDREPAKVQVQLEKVYLDGDVGIEKKQETFDEIEDFKMIYKGWRLVDQKEGFMLFRKQIDDISPLSKTNGYIGVTEDGVISTFHGRPGILSEPIQSFFQIDIKRLESWLADDLKKGIRYRTKKEFQHVIESVKSSGHQHHVKDLKT</sequence>
<proteinExistence type="predicted"/>
<dbReference type="InterPro" id="IPR038118">
    <property type="entry name" value="BOFC_N_sf"/>
</dbReference>
<accession>A0ABT4X5S1</accession>
<protein>
    <submittedName>
        <fullName evidence="3">BofC C-terminal domain-containing protein</fullName>
    </submittedName>
</protein>
<dbReference type="Gene3D" id="3.10.20.420">
    <property type="entry name" value="Bypass-of-forespore C, N-terminal domain"/>
    <property type="match status" value="1"/>
</dbReference>
<comment type="caution">
    <text evidence="3">The sequence shown here is derived from an EMBL/GenBank/DDBJ whole genome shotgun (WGS) entry which is preliminary data.</text>
</comment>